<organism evidence="3 4">
    <name type="scientific">Variovorax boronicumulans</name>
    <dbReference type="NCBI Taxonomy" id="436515"/>
    <lineage>
        <taxon>Bacteria</taxon>
        <taxon>Pseudomonadati</taxon>
        <taxon>Pseudomonadota</taxon>
        <taxon>Betaproteobacteria</taxon>
        <taxon>Burkholderiales</taxon>
        <taxon>Comamonadaceae</taxon>
        <taxon>Variovorax</taxon>
    </lineage>
</organism>
<accession>A0AAW8D0Y8</accession>
<evidence type="ECO:0000256" key="1">
    <source>
        <dbReference type="SAM" id="Phobius"/>
    </source>
</evidence>
<dbReference type="AlphaFoldDB" id="A0AAW8D0Y8"/>
<evidence type="ECO:0000313" key="4">
    <source>
        <dbReference type="Proteomes" id="UP001242045"/>
    </source>
</evidence>
<proteinExistence type="predicted"/>
<comment type="caution">
    <text evidence="3">The sequence shown here is derived from an EMBL/GenBank/DDBJ whole genome shotgun (WGS) entry which is preliminary data.</text>
</comment>
<dbReference type="Proteomes" id="UP001242045">
    <property type="component" value="Unassembled WGS sequence"/>
</dbReference>
<name>A0AAW8D0Y8_9BURK</name>
<sequence>MTTPDSSVSPPDAGAQAAAQAAVWPQTLVGAGVLLTGLALAFGAIGISSEAGYGGVGPNFLPWLVSVVLVLCGAWILWEARTGGFRELDPPTGANRAYWPGFVWVSAGLLLNAALITTLGFILSCTLCYLLAVQGLRRASGQAGVNAPRTWVIDFVTGVLIAAPVFWMFTQFLAINLPGLTSTGWL</sequence>
<gene>
    <name evidence="3" type="ORF">J2W31_002954</name>
</gene>
<dbReference type="InterPro" id="IPR009936">
    <property type="entry name" value="DUF1468"/>
</dbReference>
<feature type="transmembrane region" description="Helical" evidence="1">
    <location>
        <begin position="151"/>
        <end position="175"/>
    </location>
</feature>
<feature type="domain" description="DUF1468" evidence="2">
    <location>
        <begin position="30"/>
        <end position="178"/>
    </location>
</feature>
<evidence type="ECO:0000259" key="2">
    <source>
        <dbReference type="Pfam" id="PF07331"/>
    </source>
</evidence>
<protein>
    <submittedName>
        <fullName evidence="3">Tricarboxylic transport membrane protein</fullName>
    </submittedName>
</protein>
<dbReference type="RefSeq" id="WP_307645078.1">
    <property type="nucleotide sequence ID" value="NZ_JAUSRD010000006.1"/>
</dbReference>
<keyword evidence="1" id="KW-0472">Membrane</keyword>
<evidence type="ECO:0000313" key="3">
    <source>
        <dbReference type="EMBL" id="MDP9893839.1"/>
    </source>
</evidence>
<reference evidence="3" key="1">
    <citation type="submission" date="2023-07" db="EMBL/GenBank/DDBJ databases">
        <title>Sorghum-associated microbial communities from plants grown in Nebraska, USA.</title>
        <authorList>
            <person name="Schachtman D."/>
        </authorList>
    </citation>
    <scope>NUCLEOTIDE SEQUENCE</scope>
    <source>
        <strain evidence="3">DS3754</strain>
    </source>
</reference>
<dbReference type="Pfam" id="PF07331">
    <property type="entry name" value="TctB"/>
    <property type="match status" value="1"/>
</dbReference>
<feature type="transmembrane region" description="Helical" evidence="1">
    <location>
        <begin position="28"/>
        <end position="48"/>
    </location>
</feature>
<keyword evidence="1" id="KW-0812">Transmembrane</keyword>
<feature type="transmembrane region" description="Helical" evidence="1">
    <location>
        <begin position="98"/>
        <end position="131"/>
    </location>
</feature>
<feature type="transmembrane region" description="Helical" evidence="1">
    <location>
        <begin position="60"/>
        <end position="78"/>
    </location>
</feature>
<dbReference type="EMBL" id="JAUSRD010000006">
    <property type="protein sequence ID" value="MDP9893839.1"/>
    <property type="molecule type" value="Genomic_DNA"/>
</dbReference>
<keyword evidence="1" id="KW-1133">Transmembrane helix</keyword>